<dbReference type="OrthoDB" id="10368677at2759"/>
<dbReference type="HOGENOM" id="CLU_953712_0_0_1"/>
<feature type="compositionally biased region" description="Polar residues" evidence="1">
    <location>
        <begin position="114"/>
        <end position="125"/>
    </location>
</feature>
<evidence type="ECO:0000313" key="3">
    <source>
        <dbReference type="Proteomes" id="UP000008181"/>
    </source>
</evidence>
<feature type="compositionally biased region" description="Pro residues" evidence="1">
    <location>
        <begin position="142"/>
        <end position="152"/>
    </location>
</feature>
<organism evidence="2 3">
    <name type="scientific">Thermothielavioides terrestris (strain ATCC 38088 / NRRL 8126)</name>
    <name type="common">Thielavia terrestris</name>
    <dbReference type="NCBI Taxonomy" id="578455"/>
    <lineage>
        <taxon>Eukaryota</taxon>
        <taxon>Fungi</taxon>
        <taxon>Dikarya</taxon>
        <taxon>Ascomycota</taxon>
        <taxon>Pezizomycotina</taxon>
        <taxon>Sordariomycetes</taxon>
        <taxon>Sordariomycetidae</taxon>
        <taxon>Sordariales</taxon>
        <taxon>Chaetomiaceae</taxon>
        <taxon>Thermothielavioides</taxon>
        <taxon>Thermothielavioides terrestris</taxon>
    </lineage>
</organism>
<reference evidence="2 3" key="1">
    <citation type="journal article" date="2011" name="Nat. Biotechnol.">
        <title>Comparative genomic analysis of the thermophilic biomass-degrading fungi Myceliophthora thermophila and Thielavia terrestris.</title>
        <authorList>
            <person name="Berka R.M."/>
            <person name="Grigoriev I.V."/>
            <person name="Otillar R."/>
            <person name="Salamov A."/>
            <person name="Grimwood J."/>
            <person name="Reid I."/>
            <person name="Ishmael N."/>
            <person name="John T."/>
            <person name="Darmond C."/>
            <person name="Moisan M.-C."/>
            <person name="Henrissat B."/>
            <person name="Coutinho P.M."/>
            <person name="Lombard V."/>
            <person name="Natvig D.O."/>
            <person name="Lindquist E."/>
            <person name="Schmutz J."/>
            <person name="Lucas S."/>
            <person name="Harris P."/>
            <person name="Powlowski J."/>
            <person name="Bellemare A."/>
            <person name="Taylor D."/>
            <person name="Butler G."/>
            <person name="de Vries R.P."/>
            <person name="Allijn I.E."/>
            <person name="van den Brink J."/>
            <person name="Ushinsky S."/>
            <person name="Storms R."/>
            <person name="Powell A.J."/>
            <person name="Paulsen I.T."/>
            <person name="Elbourne L.D.H."/>
            <person name="Baker S.E."/>
            <person name="Magnuson J."/>
            <person name="LaBoissiere S."/>
            <person name="Clutterbuck A.J."/>
            <person name="Martinez D."/>
            <person name="Wogulis M."/>
            <person name="de Leon A.L."/>
            <person name="Rey M.W."/>
            <person name="Tsang A."/>
        </authorList>
    </citation>
    <scope>NUCLEOTIDE SEQUENCE [LARGE SCALE GENOMIC DNA]</scope>
    <source>
        <strain evidence="3">ATCC 38088 / NRRL 8126</strain>
    </source>
</reference>
<name>G2RF39_THETT</name>
<dbReference type="AlphaFoldDB" id="G2RF39"/>
<gene>
    <name evidence="2" type="ORF">THITE_2097186</name>
</gene>
<feature type="compositionally biased region" description="Low complexity" evidence="1">
    <location>
        <begin position="13"/>
        <end position="22"/>
    </location>
</feature>
<evidence type="ECO:0000256" key="1">
    <source>
        <dbReference type="SAM" id="MobiDB-lite"/>
    </source>
</evidence>
<accession>G2RF39</accession>
<feature type="region of interest" description="Disordered" evidence="1">
    <location>
        <begin position="1"/>
        <end position="81"/>
    </location>
</feature>
<dbReference type="KEGG" id="ttt:THITE_2097186"/>
<feature type="compositionally biased region" description="Polar residues" evidence="1">
    <location>
        <begin position="66"/>
        <end position="80"/>
    </location>
</feature>
<keyword evidence="3" id="KW-1185">Reference proteome</keyword>
<proteinExistence type="predicted"/>
<dbReference type="EMBL" id="CP003013">
    <property type="protein sequence ID" value="AEO70322.1"/>
    <property type="molecule type" value="Genomic_DNA"/>
</dbReference>
<evidence type="ECO:0000313" key="2">
    <source>
        <dbReference type="EMBL" id="AEO70322.1"/>
    </source>
</evidence>
<sequence>MLKPAACQKGARRPLPTAAATANMRSPMTPAAGHPTQDDGWILVRRIPTGGYTKTRSPQHNDDNMSSRQVANASASNRPTASVFDFSEESIENITYFDAPAPSATAPAHKPHTPESSGDSSTQRASTEDTLTDLDLPLPTAALPPNPVPLPPGGSLEPARPQLTQSNMDFHQRELAQRYQGSIAGWVAAAGTGPRLAYHRCPPPPPSSSAAAAATEPYSSMLATAGASAGTRSGSSSVAAGAGTDWLLVSHLPAAAAADDEVAAAGAWCEVALGPLVRRFSVLTFDADELIF</sequence>
<protein>
    <submittedName>
        <fullName evidence="2">Uncharacterized protein</fullName>
    </submittedName>
</protein>
<dbReference type="eggNOG" id="ENOG502RIYH">
    <property type="taxonomic scope" value="Eukaryota"/>
</dbReference>
<dbReference type="Proteomes" id="UP000008181">
    <property type="component" value="Chromosome 5"/>
</dbReference>
<feature type="region of interest" description="Disordered" evidence="1">
    <location>
        <begin position="100"/>
        <end position="161"/>
    </location>
</feature>
<dbReference type="GeneID" id="11522846"/>
<dbReference type="RefSeq" id="XP_003656658.1">
    <property type="nucleotide sequence ID" value="XM_003656610.1"/>
</dbReference>